<evidence type="ECO:0000256" key="3">
    <source>
        <dbReference type="ARBA" id="ARBA00023002"/>
    </source>
</evidence>
<dbReference type="EMBL" id="MU007010">
    <property type="protein sequence ID" value="KAF2436354.1"/>
    <property type="molecule type" value="Genomic_DNA"/>
</dbReference>
<comment type="caution">
    <text evidence="4">The sequence shown here is derived from an EMBL/GenBank/DDBJ whole genome shotgun (WGS) entry which is preliminary data.</text>
</comment>
<gene>
    <name evidence="4" type="ORF">EJ08DRAFT_667185</name>
</gene>
<dbReference type="InterPro" id="IPR002347">
    <property type="entry name" value="SDR_fam"/>
</dbReference>
<dbReference type="GO" id="GO:0016491">
    <property type="term" value="F:oxidoreductase activity"/>
    <property type="evidence" value="ECO:0007669"/>
    <property type="project" value="UniProtKB-KW"/>
</dbReference>
<comment type="similarity">
    <text evidence="1">Belongs to the short-chain dehydrogenases/reductases (SDR) family.</text>
</comment>
<keyword evidence="2" id="KW-0521">NADP</keyword>
<sequence length="278" mass="30252">MVTGGYAGVGYELVKIFYQKNATVYVAGRSKEKADKAIASIKEAFPSSKGRLEFLSVDFSDLSTIKPAAETFMAKGTKDAHGHELQMGTNALDAYLLSELLLPISRQTVAKASAGSVRVTFAASIATYIAPPGGVEFTADGSPRDFPDQNQNYAQSKTACVFLGSEFAKRHGKGGIISLSWNPGNLESELHRHMPAIVDWVIWLLLQYPARYGAYTELYAPCSPDVTESHNGAFVAPWGRFYDVRKDVTAALKNGSEGGTGQAEKFWQWCEKESAAFK</sequence>
<protein>
    <submittedName>
        <fullName evidence="4">NAD(P)-binding protein</fullName>
    </submittedName>
</protein>
<dbReference type="PANTHER" id="PTHR24320:SF236">
    <property type="entry name" value="SHORT-CHAIN DEHYDROGENASE-RELATED"/>
    <property type="match status" value="1"/>
</dbReference>
<evidence type="ECO:0000313" key="5">
    <source>
        <dbReference type="Proteomes" id="UP000800235"/>
    </source>
</evidence>
<keyword evidence="5" id="KW-1185">Reference proteome</keyword>
<dbReference type="InterPro" id="IPR036291">
    <property type="entry name" value="NAD(P)-bd_dom_sf"/>
</dbReference>
<evidence type="ECO:0000256" key="1">
    <source>
        <dbReference type="ARBA" id="ARBA00006484"/>
    </source>
</evidence>
<reference evidence="4" key="1">
    <citation type="journal article" date="2020" name="Stud. Mycol.">
        <title>101 Dothideomycetes genomes: a test case for predicting lifestyles and emergence of pathogens.</title>
        <authorList>
            <person name="Haridas S."/>
            <person name="Albert R."/>
            <person name="Binder M."/>
            <person name="Bloem J."/>
            <person name="Labutti K."/>
            <person name="Salamov A."/>
            <person name="Andreopoulos B."/>
            <person name="Baker S."/>
            <person name="Barry K."/>
            <person name="Bills G."/>
            <person name="Bluhm B."/>
            <person name="Cannon C."/>
            <person name="Castanera R."/>
            <person name="Culley D."/>
            <person name="Daum C."/>
            <person name="Ezra D."/>
            <person name="Gonzalez J."/>
            <person name="Henrissat B."/>
            <person name="Kuo A."/>
            <person name="Liang C."/>
            <person name="Lipzen A."/>
            <person name="Lutzoni F."/>
            <person name="Magnuson J."/>
            <person name="Mondo S."/>
            <person name="Nolan M."/>
            <person name="Ohm R."/>
            <person name="Pangilinan J."/>
            <person name="Park H.-J."/>
            <person name="Ramirez L."/>
            <person name="Alfaro M."/>
            <person name="Sun H."/>
            <person name="Tritt A."/>
            <person name="Yoshinaga Y."/>
            <person name="Zwiers L.-H."/>
            <person name="Turgeon B."/>
            <person name="Goodwin S."/>
            <person name="Spatafora J."/>
            <person name="Crous P."/>
            <person name="Grigoriev I."/>
        </authorList>
    </citation>
    <scope>NUCLEOTIDE SEQUENCE</scope>
    <source>
        <strain evidence="4">CBS 130266</strain>
    </source>
</reference>
<dbReference type="AlphaFoldDB" id="A0A9P4U316"/>
<name>A0A9P4U316_9PEZI</name>
<keyword evidence="3" id="KW-0560">Oxidoreductase</keyword>
<dbReference type="PANTHER" id="PTHR24320">
    <property type="entry name" value="RETINOL DEHYDROGENASE"/>
    <property type="match status" value="1"/>
</dbReference>
<dbReference type="Proteomes" id="UP000800235">
    <property type="component" value="Unassembled WGS sequence"/>
</dbReference>
<proteinExistence type="inferred from homology"/>
<dbReference type="OrthoDB" id="191139at2759"/>
<accession>A0A9P4U316</accession>
<dbReference type="Gene3D" id="3.40.50.720">
    <property type="entry name" value="NAD(P)-binding Rossmann-like Domain"/>
    <property type="match status" value="1"/>
</dbReference>
<organism evidence="4 5">
    <name type="scientific">Tothia fuscella</name>
    <dbReference type="NCBI Taxonomy" id="1048955"/>
    <lineage>
        <taxon>Eukaryota</taxon>
        <taxon>Fungi</taxon>
        <taxon>Dikarya</taxon>
        <taxon>Ascomycota</taxon>
        <taxon>Pezizomycotina</taxon>
        <taxon>Dothideomycetes</taxon>
        <taxon>Pleosporomycetidae</taxon>
        <taxon>Venturiales</taxon>
        <taxon>Cylindrosympodiaceae</taxon>
        <taxon>Tothia</taxon>
    </lineage>
</organism>
<evidence type="ECO:0000313" key="4">
    <source>
        <dbReference type="EMBL" id="KAF2436354.1"/>
    </source>
</evidence>
<dbReference type="Pfam" id="PF00106">
    <property type="entry name" value="adh_short"/>
    <property type="match status" value="1"/>
</dbReference>
<dbReference type="SUPFAM" id="SSF51735">
    <property type="entry name" value="NAD(P)-binding Rossmann-fold domains"/>
    <property type="match status" value="1"/>
</dbReference>
<evidence type="ECO:0000256" key="2">
    <source>
        <dbReference type="ARBA" id="ARBA00022857"/>
    </source>
</evidence>